<dbReference type="UniPathway" id="UPA00074">
    <property type="reaction ID" value="UER00126"/>
</dbReference>
<dbReference type="InterPro" id="IPR038056">
    <property type="entry name" value="YjbR-like_sf"/>
</dbReference>
<dbReference type="Gene3D" id="3.90.1150.30">
    <property type="match status" value="1"/>
</dbReference>
<dbReference type="InterPro" id="IPR058532">
    <property type="entry name" value="YjbR/MT2646/Rv2570-like"/>
</dbReference>
<dbReference type="GO" id="GO:0006189">
    <property type="term" value="P:'de novo' IMP biosynthetic process"/>
    <property type="evidence" value="ECO:0007669"/>
    <property type="project" value="UniProtKB-UniRule"/>
</dbReference>
<name>A0A0G9MWX8_9SPHN</name>
<accession>A0A0G9MWX8</accession>
<evidence type="ECO:0000256" key="4">
    <source>
        <dbReference type="HAMAP-Rule" id="MF_01930"/>
    </source>
</evidence>
<feature type="site" description="Raises pKa of active site His" evidence="4">
    <location>
        <position position="146"/>
    </location>
</feature>
<comment type="caution">
    <text evidence="4">Lacks conserved residue(s) required for the propagation of feature annotation.</text>
</comment>
<protein>
    <recommendedName>
        <fullName evidence="4">Phosphoribosylglycinamide formyltransferase</fullName>
        <ecNumber evidence="4">2.1.2.2</ecNumber>
    </recommendedName>
    <alternativeName>
        <fullName evidence="4">5'-phosphoribosylglycinamide transformylase</fullName>
    </alternativeName>
    <alternativeName>
        <fullName evidence="4">GAR transformylase</fullName>
        <shortName evidence="4">GART</shortName>
    </alternativeName>
</protein>
<comment type="pathway">
    <text evidence="1 4">Purine metabolism; IMP biosynthesis via de novo pathway; N(2)-formyl-N(1)-(5-phospho-D-ribosyl)glycinamide from N(1)-(5-phospho-D-ribosyl)glycinamide (10-formyl THF route): step 1/1.</text>
</comment>
<evidence type="ECO:0000256" key="3">
    <source>
        <dbReference type="ARBA" id="ARBA00022755"/>
    </source>
</evidence>
<dbReference type="PANTHER" id="PTHR43369">
    <property type="entry name" value="PHOSPHORIBOSYLGLYCINAMIDE FORMYLTRANSFERASE"/>
    <property type="match status" value="1"/>
</dbReference>
<feature type="binding site" evidence="4">
    <location>
        <position position="108"/>
    </location>
    <ligand>
        <name>(6R)-10-formyltetrahydrofolate</name>
        <dbReference type="ChEBI" id="CHEBI:195366"/>
    </ligand>
</feature>
<dbReference type="InterPro" id="IPR002376">
    <property type="entry name" value="Formyl_transf_N"/>
</dbReference>
<gene>
    <name evidence="4" type="primary">purN</name>
    <name evidence="6" type="ORF">AAW00_01070</name>
</gene>
<keyword evidence="2 4" id="KW-0808">Transferase</keyword>
<feature type="active site" description="Proton donor" evidence="4">
    <location>
        <position position="110"/>
    </location>
</feature>
<sequence>MRKAKVACLLSGKGTTMSALLFQSRLPDCPYEIVLVASNVPGAPGLSIAEAEGIATFAHDHRGMDRRAHEAIMDAALRDSGAEYLALCGYMRVLTEDFVARWEGRMVNTHPSLLPKYKGLDTHARAIAANDAHGGCSVHVVTPELDGGPLLGQLPVAILPDDTADSLASRVILAEYQLYPRMLADFVTRETSPDWLLGRVRALAMDLPEAEERESHGSPGWRTGGKSGKYFAYFADQHHGTPNVALLVKTGGVDEVEALAETAPETYFKPAYYGASGWVGLILNRPGLDWDQVGEWLARSWRMAAPSRLTRLHDAADQF</sequence>
<evidence type="ECO:0000313" key="6">
    <source>
        <dbReference type="EMBL" id="KLE35109.1"/>
    </source>
</evidence>
<evidence type="ECO:0000259" key="5">
    <source>
        <dbReference type="Pfam" id="PF00551"/>
    </source>
</evidence>
<dbReference type="Pfam" id="PF04237">
    <property type="entry name" value="YjbR"/>
    <property type="match status" value="1"/>
</dbReference>
<dbReference type="PATRIC" id="fig|1581420.6.peg.215"/>
<dbReference type="GO" id="GO:0004644">
    <property type="term" value="F:phosphoribosylglycinamide formyltransferase activity"/>
    <property type="evidence" value="ECO:0007669"/>
    <property type="project" value="UniProtKB-UniRule"/>
</dbReference>
<organism evidence="6 7">
    <name type="scientific">Aurantiacibacter luteus</name>
    <dbReference type="NCBI Taxonomy" id="1581420"/>
    <lineage>
        <taxon>Bacteria</taxon>
        <taxon>Pseudomonadati</taxon>
        <taxon>Pseudomonadota</taxon>
        <taxon>Alphaproteobacteria</taxon>
        <taxon>Sphingomonadales</taxon>
        <taxon>Erythrobacteraceae</taxon>
        <taxon>Aurantiacibacter</taxon>
    </lineage>
</organism>
<dbReference type="CDD" id="cd08645">
    <property type="entry name" value="FMT_core_GART"/>
    <property type="match status" value="1"/>
</dbReference>
<dbReference type="AlphaFoldDB" id="A0A0G9MWX8"/>
<evidence type="ECO:0000256" key="2">
    <source>
        <dbReference type="ARBA" id="ARBA00022679"/>
    </source>
</evidence>
<dbReference type="Pfam" id="PF00551">
    <property type="entry name" value="Formyl_trans_N"/>
    <property type="match status" value="1"/>
</dbReference>
<dbReference type="InterPro" id="IPR036477">
    <property type="entry name" value="Formyl_transf_N_sf"/>
</dbReference>
<dbReference type="SUPFAM" id="SSF142906">
    <property type="entry name" value="YjbR-like"/>
    <property type="match status" value="1"/>
</dbReference>
<dbReference type="SUPFAM" id="SSF53328">
    <property type="entry name" value="Formyltransferase"/>
    <property type="match status" value="1"/>
</dbReference>
<keyword evidence="7" id="KW-1185">Reference proteome</keyword>
<feature type="domain" description="Formyl transferase N-terminal" evidence="5">
    <location>
        <begin position="5"/>
        <end position="183"/>
    </location>
</feature>
<dbReference type="EMBL" id="LBHB01000001">
    <property type="protein sequence ID" value="KLE35109.1"/>
    <property type="molecule type" value="Genomic_DNA"/>
</dbReference>
<dbReference type="Gene3D" id="3.40.50.170">
    <property type="entry name" value="Formyl transferase, N-terminal domain"/>
    <property type="match status" value="1"/>
</dbReference>
<dbReference type="HAMAP" id="MF_01930">
    <property type="entry name" value="PurN"/>
    <property type="match status" value="1"/>
</dbReference>
<comment type="catalytic activity">
    <reaction evidence="4">
        <text>N(1)-(5-phospho-beta-D-ribosyl)glycinamide + (6R)-10-formyltetrahydrofolate = N(2)-formyl-N(1)-(5-phospho-beta-D-ribosyl)glycinamide + (6S)-5,6,7,8-tetrahydrofolate + H(+)</text>
        <dbReference type="Rhea" id="RHEA:15053"/>
        <dbReference type="ChEBI" id="CHEBI:15378"/>
        <dbReference type="ChEBI" id="CHEBI:57453"/>
        <dbReference type="ChEBI" id="CHEBI:143788"/>
        <dbReference type="ChEBI" id="CHEBI:147286"/>
        <dbReference type="ChEBI" id="CHEBI:195366"/>
        <dbReference type="EC" id="2.1.2.2"/>
    </reaction>
</comment>
<feature type="binding site" evidence="4">
    <location>
        <position position="66"/>
    </location>
    <ligand>
        <name>(6R)-10-formyltetrahydrofolate</name>
        <dbReference type="ChEBI" id="CHEBI:195366"/>
    </ligand>
</feature>
<comment type="similarity">
    <text evidence="4">Belongs to the GART family.</text>
</comment>
<evidence type="ECO:0000256" key="1">
    <source>
        <dbReference type="ARBA" id="ARBA00005054"/>
    </source>
</evidence>
<proteinExistence type="inferred from homology"/>
<dbReference type="OrthoDB" id="9806170at2"/>
<dbReference type="PANTHER" id="PTHR43369:SF2">
    <property type="entry name" value="PHOSPHORIBOSYLGLYCINAMIDE FORMYLTRANSFERASE"/>
    <property type="match status" value="1"/>
</dbReference>
<comment type="caution">
    <text evidence="6">The sequence shown here is derived from an EMBL/GenBank/DDBJ whole genome shotgun (WGS) entry which is preliminary data.</text>
</comment>
<dbReference type="InterPro" id="IPR004607">
    <property type="entry name" value="GART"/>
</dbReference>
<reference evidence="6 7" key="1">
    <citation type="submission" date="2015-04" db="EMBL/GenBank/DDBJ databases">
        <title>The draft genome sequence of Erythrobacter luteus KA37.</title>
        <authorList>
            <person name="Zhuang L."/>
            <person name="Liu Y."/>
            <person name="Shao Z."/>
        </authorList>
    </citation>
    <scope>NUCLEOTIDE SEQUENCE [LARGE SCALE GENOMIC DNA]</scope>
    <source>
        <strain evidence="6 7">KA37</strain>
    </source>
</reference>
<comment type="function">
    <text evidence="4">Catalyzes the transfer of a formyl group from 10-formyltetrahydrofolate to 5-phospho-ribosyl-glycinamide (GAR), producing 5-phospho-ribosyl-N-formylglycinamide (FGAR) and tetrahydrofolate.</text>
</comment>
<dbReference type="Proteomes" id="UP000053464">
    <property type="component" value="Unassembled WGS sequence"/>
</dbReference>
<dbReference type="EC" id="2.1.2.2" evidence="4"/>
<dbReference type="RefSeq" id="WP_047002511.1">
    <property type="nucleotide sequence ID" value="NZ_LBHB01000001.1"/>
</dbReference>
<dbReference type="GO" id="GO:0005829">
    <property type="term" value="C:cytosol"/>
    <property type="evidence" value="ECO:0007669"/>
    <property type="project" value="TreeGrafter"/>
</dbReference>
<dbReference type="STRING" id="1581420.AAW00_01070"/>
<keyword evidence="3 4" id="KW-0658">Purine biosynthesis</keyword>
<evidence type="ECO:0000313" key="7">
    <source>
        <dbReference type="Proteomes" id="UP000053464"/>
    </source>
</evidence>